<comment type="caution">
    <text evidence="2">The sequence shown here is derived from an EMBL/GenBank/DDBJ whole genome shotgun (WGS) entry which is preliminary data.</text>
</comment>
<keyword evidence="3" id="KW-1185">Reference proteome</keyword>
<protein>
    <submittedName>
        <fullName evidence="2">Uncharacterized protein</fullName>
    </submittedName>
</protein>
<name>A0A5B7HJK1_PORTR</name>
<dbReference type="EMBL" id="VSRR010029888">
    <property type="protein sequence ID" value="MPC69725.1"/>
    <property type="molecule type" value="Genomic_DNA"/>
</dbReference>
<evidence type="ECO:0000313" key="2">
    <source>
        <dbReference type="EMBL" id="MPC69725.1"/>
    </source>
</evidence>
<proteinExistence type="predicted"/>
<sequence>MLLFFSSLGVASLKVRQMKAFPSLVIPEGDTGEASKHSTYDETLG</sequence>
<evidence type="ECO:0000256" key="1">
    <source>
        <dbReference type="SAM" id="MobiDB-lite"/>
    </source>
</evidence>
<feature type="region of interest" description="Disordered" evidence="1">
    <location>
        <begin position="26"/>
        <end position="45"/>
    </location>
</feature>
<evidence type="ECO:0000313" key="3">
    <source>
        <dbReference type="Proteomes" id="UP000324222"/>
    </source>
</evidence>
<dbReference type="Proteomes" id="UP000324222">
    <property type="component" value="Unassembled WGS sequence"/>
</dbReference>
<organism evidence="2 3">
    <name type="scientific">Portunus trituberculatus</name>
    <name type="common">Swimming crab</name>
    <name type="synonym">Neptunus trituberculatus</name>
    <dbReference type="NCBI Taxonomy" id="210409"/>
    <lineage>
        <taxon>Eukaryota</taxon>
        <taxon>Metazoa</taxon>
        <taxon>Ecdysozoa</taxon>
        <taxon>Arthropoda</taxon>
        <taxon>Crustacea</taxon>
        <taxon>Multicrustacea</taxon>
        <taxon>Malacostraca</taxon>
        <taxon>Eumalacostraca</taxon>
        <taxon>Eucarida</taxon>
        <taxon>Decapoda</taxon>
        <taxon>Pleocyemata</taxon>
        <taxon>Brachyura</taxon>
        <taxon>Eubrachyura</taxon>
        <taxon>Portunoidea</taxon>
        <taxon>Portunidae</taxon>
        <taxon>Portuninae</taxon>
        <taxon>Portunus</taxon>
    </lineage>
</organism>
<feature type="compositionally biased region" description="Basic and acidic residues" evidence="1">
    <location>
        <begin position="33"/>
        <end position="45"/>
    </location>
</feature>
<dbReference type="AlphaFoldDB" id="A0A5B7HJK1"/>
<accession>A0A5B7HJK1</accession>
<gene>
    <name evidence="2" type="ORF">E2C01_063956</name>
</gene>
<reference evidence="2 3" key="1">
    <citation type="submission" date="2019-05" db="EMBL/GenBank/DDBJ databases">
        <title>Another draft genome of Portunus trituberculatus and its Hox gene families provides insights of decapod evolution.</title>
        <authorList>
            <person name="Jeong J.-H."/>
            <person name="Song I."/>
            <person name="Kim S."/>
            <person name="Choi T."/>
            <person name="Kim D."/>
            <person name="Ryu S."/>
            <person name="Kim W."/>
        </authorList>
    </citation>
    <scope>NUCLEOTIDE SEQUENCE [LARGE SCALE GENOMIC DNA]</scope>
    <source>
        <tissue evidence="2">Muscle</tissue>
    </source>
</reference>